<comment type="caution">
    <text evidence="4">The sequence shown here is derived from an EMBL/GenBank/DDBJ whole genome shotgun (WGS) entry which is preliminary data.</text>
</comment>
<dbReference type="GO" id="GO:0008270">
    <property type="term" value="F:zinc ion binding"/>
    <property type="evidence" value="ECO:0007669"/>
    <property type="project" value="UniProtKB-KW"/>
</dbReference>
<dbReference type="Pfam" id="PF14392">
    <property type="entry name" value="zf-CCHC_4"/>
    <property type="match status" value="1"/>
</dbReference>
<name>A0A9Q0FAH4_9ROSI</name>
<feature type="region of interest" description="Disordered" evidence="2">
    <location>
        <begin position="82"/>
        <end position="106"/>
    </location>
</feature>
<dbReference type="InterPro" id="IPR001878">
    <property type="entry name" value="Znf_CCHC"/>
</dbReference>
<keyword evidence="1" id="KW-0863">Zinc-finger</keyword>
<sequence length="223" mass="25122">MMQGSRVVWIYYKYERLSWFCYHCGWLGHIAKDCIHVDDDDLLNPALYQYGEDLWASPLRRILTPLRESHNEGVRRKLVFKPPTPAAATGSDSSASKRLVPHPRANTGPVNISEVARVEGSDEVEVQSILQETHYTPLSKTPLVACFATADMEESKQPQDFKTPTRGISRQLEKFSISSPVNFSLEGDENQIIPDVSFFPNQSFTFATSRQANIQEINSNAST</sequence>
<evidence type="ECO:0000256" key="2">
    <source>
        <dbReference type="SAM" id="MobiDB-lite"/>
    </source>
</evidence>
<evidence type="ECO:0000313" key="4">
    <source>
        <dbReference type="EMBL" id="KAJ4826822.1"/>
    </source>
</evidence>
<organism evidence="4 5">
    <name type="scientific">Turnera subulata</name>
    <dbReference type="NCBI Taxonomy" id="218843"/>
    <lineage>
        <taxon>Eukaryota</taxon>
        <taxon>Viridiplantae</taxon>
        <taxon>Streptophyta</taxon>
        <taxon>Embryophyta</taxon>
        <taxon>Tracheophyta</taxon>
        <taxon>Spermatophyta</taxon>
        <taxon>Magnoliopsida</taxon>
        <taxon>eudicotyledons</taxon>
        <taxon>Gunneridae</taxon>
        <taxon>Pentapetalae</taxon>
        <taxon>rosids</taxon>
        <taxon>fabids</taxon>
        <taxon>Malpighiales</taxon>
        <taxon>Passifloraceae</taxon>
        <taxon>Turnera</taxon>
    </lineage>
</organism>
<keyword evidence="1" id="KW-0479">Metal-binding</keyword>
<evidence type="ECO:0000259" key="3">
    <source>
        <dbReference type="PROSITE" id="PS50158"/>
    </source>
</evidence>
<protein>
    <recommendedName>
        <fullName evidence="3">CCHC-type domain-containing protein</fullName>
    </recommendedName>
</protein>
<dbReference type="OrthoDB" id="1707487at2759"/>
<dbReference type="EMBL" id="JAKUCV010006575">
    <property type="protein sequence ID" value="KAJ4826822.1"/>
    <property type="molecule type" value="Genomic_DNA"/>
</dbReference>
<evidence type="ECO:0000256" key="1">
    <source>
        <dbReference type="PROSITE-ProRule" id="PRU00047"/>
    </source>
</evidence>
<reference evidence="4" key="2">
    <citation type="journal article" date="2023" name="Plants (Basel)">
        <title>Annotation of the Turnera subulata (Passifloraceae) Draft Genome Reveals the S-Locus Evolved after the Divergence of Turneroideae from Passifloroideae in a Stepwise Manner.</title>
        <authorList>
            <person name="Henning P.M."/>
            <person name="Roalson E.H."/>
            <person name="Mir W."/>
            <person name="McCubbin A.G."/>
            <person name="Shore J.S."/>
        </authorList>
    </citation>
    <scope>NUCLEOTIDE SEQUENCE</scope>
    <source>
        <strain evidence="4">F60SS</strain>
    </source>
</reference>
<dbReference type="SUPFAM" id="SSF57756">
    <property type="entry name" value="Retrovirus zinc finger-like domains"/>
    <property type="match status" value="1"/>
</dbReference>
<evidence type="ECO:0000313" key="5">
    <source>
        <dbReference type="Proteomes" id="UP001141552"/>
    </source>
</evidence>
<dbReference type="PROSITE" id="PS50158">
    <property type="entry name" value="ZF_CCHC"/>
    <property type="match status" value="1"/>
</dbReference>
<dbReference type="InterPro" id="IPR036875">
    <property type="entry name" value="Znf_CCHC_sf"/>
</dbReference>
<gene>
    <name evidence="4" type="ORF">Tsubulata_042292</name>
</gene>
<feature type="domain" description="CCHC-type" evidence="3">
    <location>
        <begin position="21"/>
        <end position="34"/>
    </location>
</feature>
<proteinExistence type="predicted"/>
<keyword evidence="1" id="KW-0862">Zinc</keyword>
<dbReference type="GO" id="GO:0003676">
    <property type="term" value="F:nucleic acid binding"/>
    <property type="evidence" value="ECO:0007669"/>
    <property type="project" value="InterPro"/>
</dbReference>
<dbReference type="InterPro" id="IPR025836">
    <property type="entry name" value="Zn_knuckle_CX2CX4HX4C"/>
</dbReference>
<dbReference type="Proteomes" id="UP001141552">
    <property type="component" value="Unassembled WGS sequence"/>
</dbReference>
<accession>A0A9Q0FAH4</accession>
<reference evidence="4" key="1">
    <citation type="submission" date="2022-02" db="EMBL/GenBank/DDBJ databases">
        <authorList>
            <person name="Henning P.M."/>
            <person name="McCubbin A.G."/>
            <person name="Shore J.S."/>
        </authorList>
    </citation>
    <scope>NUCLEOTIDE SEQUENCE</scope>
    <source>
        <strain evidence="4">F60SS</strain>
        <tissue evidence="4">Leaves</tissue>
    </source>
</reference>
<dbReference type="AlphaFoldDB" id="A0A9Q0FAH4"/>
<keyword evidence="5" id="KW-1185">Reference proteome</keyword>